<evidence type="ECO:0000256" key="3">
    <source>
        <dbReference type="ARBA" id="ARBA00022827"/>
    </source>
</evidence>
<dbReference type="RefSeq" id="WP_027587269.1">
    <property type="nucleotide sequence ID" value="NZ_JAKDOF010000163.1"/>
</dbReference>
<dbReference type="EMBL" id="LR134473">
    <property type="protein sequence ID" value="VEI03238.1"/>
    <property type="molecule type" value="Genomic_DNA"/>
</dbReference>
<dbReference type="Gene3D" id="3.30.70.2740">
    <property type="match status" value="1"/>
</dbReference>
<dbReference type="SUPFAM" id="SSF56176">
    <property type="entry name" value="FAD-binding/transporter-associated domain-like"/>
    <property type="match status" value="1"/>
</dbReference>
<proteinExistence type="predicted"/>
<dbReference type="SUPFAM" id="SSF55103">
    <property type="entry name" value="FAD-linked oxidases, C-terminal domain"/>
    <property type="match status" value="1"/>
</dbReference>
<evidence type="ECO:0000313" key="7">
    <source>
        <dbReference type="Proteomes" id="UP000277858"/>
    </source>
</evidence>
<evidence type="ECO:0000256" key="4">
    <source>
        <dbReference type="ARBA" id="ARBA00023002"/>
    </source>
</evidence>
<dbReference type="InterPro" id="IPR016171">
    <property type="entry name" value="Vanillyl_alc_oxidase_C-sub2"/>
</dbReference>
<dbReference type="Proteomes" id="UP000277858">
    <property type="component" value="Chromosome"/>
</dbReference>
<dbReference type="STRING" id="1122997.GCA_000425285_02321"/>
<dbReference type="Pfam" id="PF01565">
    <property type="entry name" value="FAD_binding_4"/>
    <property type="match status" value="1"/>
</dbReference>
<keyword evidence="3" id="KW-0274">FAD</keyword>
<dbReference type="GO" id="GO:0016491">
    <property type="term" value="F:oxidoreductase activity"/>
    <property type="evidence" value="ECO:0007669"/>
    <property type="project" value="UniProtKB-KW"/>
</dbReference>
<keyword evidence="7" id="KW-1185">Reference proteome</keyword>
<dbReference type="PANTHER" id="PTHR42934">
    <property type="entry name" value="GLYCOLATE OXIDASE SUBUNIT GLCD"/>
    <property type="match status" value="1"/>
</dbReference>
<dbReference type="AlphaFoldDB" id="A0A3S4WWX6"/>
<evidence type="ECO:0000259" key="5">
    <source>
        <dbReference type="PROSITE" id="PS51387"/>
    </source>
</evidence>
<name>A0A3S4WWX6_9ACTN</name>
<dbReference type="GO" id="GO:0071949">
    <property type="term" value="F:FAD binding"/>
    <property type="evidence" value="ECO:0007669"/>
    <property type="project" value="InterPro"/>
</dbReference>
<organism evidence="6 7">
    <name type="scientific">Acidipropionibacterium jensenii</name>
    <dbReference type="NCBI Taxonomy" id="1749"/>
    <lineage>
        <taxon>Bacteria</taxon>
        <taxon>Bacillati</taxon>
        <taxon>Actinomycetota</taxon>
        <taxon>Actinomycetes</taxon>
        <taxon>Propionibacteriales</taxon>
        <taxon>Propionibacteriaceae</taxon>
        <taxon>Acidipropionibacterium</taxon>
    </lineage>
</organism>
<evidence type="ECO:0000256" key="2">
    <source>
        <dbReference type="ARBA" id="ARBA00022630"/>
    </source>
</evidence>
<dbReference type="EC" id="1.-.-.-" evidence="6"/>
<protein>
    <submittedName>
        <fullName evidence="6">Uncharacterized FAD-linked oxidoreductase Rv2280</fullName>
        <ecNumber evidence="6">1.-.-.-</ecNumber>
    </submittedName>
</protein>
<keyword evidence="4 6" id="KW-0560">Oxidoreductase</keyword>
<accession>A0A3S4WWX6</accession>
<dbReference type="PANTHER" id="PTHR42934:SF2">
    <property type="entry name" value="GLYCOLATE OXIDASE SUBUNIT GLCD"/>
    <property type="match status" value="1"/>
</dbReference>
<dbReference type="InterPro" id="IPR036318">
    <property type="entry name" value="FAD-bd_PCMH-like_sf"/>
</dbReference>
<dbReference type="InterPro" id="IPR051914">
    <property type="entry name" value="FAD-linked_OxidoTrans_Type4"/>
</dbReference>
<dbReference type="Pfam" id="PF02913">
    <property type="entry name" value="FAD-oxidase_C"/>
    <property type="match status" value="1"/>
</dbReference>
<gene>
    <name evidence="6" type="ORF">NCTC13652_01438</name>
</gene>
<feature type="domain" description="FAD-binding PCMH-type" evidence="5">
    <location>
        <begin position="48"/>
        <end position="229"/>
    </location>
</feature>
<dbReference type="InterPro" id="IPR016166">
    <property type="entry name" value="FAD-bd_PCMH"/>
</dbReference>
<evidence type="ECO:0000256" key="1">
    <source>
        <dbReference type="ARBA" id="ARBA00001974"/>
    </source>
</evidence>
<dbReference type="InterPro" id="IPR006094">
    <property type="entry name" value="Oxid_FAD_bind_N"/>
</dbReference>
<dbReference type="Gene3D" id="3.30.465.10">
    <property type="match status" value="1"/>
</dbReference>
<dbReference type="Gene3D" id="1.10.45.10">
    <property type="entry name" value="Vanillyl-alcohol Oxidase, Chain A, domain 4"/>
    <property type="match status" value="1"/>
</dbReference>
<evidence type="ECO:0000313" key="6">
    <source>
        <dbReference type="EMBL" id="VEI03238.1"/>
    </source>
</evidence>
<reference evidence="6 7" key="1">
    <citation type="submission" date="2018-12" db="EMBL/GenBank/DDBJ databases">
        <authorList>
            <consortium name="Pathogen Informatics"/>
        </authorList>
    </citation>
    <scope>NUCLEOTIDE SEQUENCE [LARGE SCALE GENOMIC DNA]</scope>
    <source>
        <strain evidence="6 7">NCTC13652</strain>
    </source>
</reference>
<comment type="cofactor">
    <cofactor evidence="1">
        <name>FAD</name>
        <dbReference type="ChEBI" id="CHEBI:57692"/>
    </cofactor>
</comment>
<dbReference type="InterPro" id="IPR016169">
    <property type="entry name" value="FAD-bd_PCMH_sub2"/>
</dbReference>
<dbReference type="FunFam" id="1.10.45.10:FF:000001">
    <property type="entry name" value="D-lactate dehydrogenase mitochondrial"/>
    <property type="match status" value="1"/>
</dbReference>
<dbReference type="OrthoDB" id="9811557at2"/>
<keyword evidence="2" id="KW-0285">Flavoprotein</keyword>
<dbReference type="InterPro" id="IPR016164">
    <property type="entry name" value="FAD-linked_Oxase-like_C"/>
</dbReference>
<dbReference type="PROSITE" id="PS51387">
    <property type="entry name" value="FAD_PCMH"/>
    <property type="match status" value="1"/>
</dbReference>
<dbReference type="InterPro" id="IPR004113">
    <property type="entry name" value="FAD-bd_oxidored_4_C"/>
</dbReference>
<sequence>MTTTLDPDLTDETAPHRVVTAMRGSLPGIDLDDSPTTLAAHRTDRSAMPGDPDPLVLARPASTEQVSALLAYANAHRIPVVPQGTLTGVAGAASAISRAILLDLTAMDAIIRIDADDMIAVAQPGVIVADLAAAAADRGLFYAPDPASAQIATLGGNVATNAGGMRCIKYGVTRESVRSLEVVLADGTVLRTRPSTIKTVGGLDLTGLIVGSEGTLAVVTEITVKLLPAPGPERGVLGLFPSVAQGLSATNRIAAGPRTPARLEFMDGRCLEAIRKHIPDAPVPAEANAWALAVTDARDGAEEDLASFEKIFADAGATTVQRADSAEELEAILEARRQLQPSARGLLGGSVEGDIAVPRSALANFSARVAEVESAYDVTIALGGHVGDGNLHPIVAYTPAEGARERADEAVMTLSRLAQEMGGTMSGEHGVGLEKLPALDTEMAPEALELQRRIKTLFDPNGILNPGKKY</sequence>